<dbReference type="Pfam" id="PF20148">
    <property type="entry name" value="DUF6531"/>
    <property type="match status" value="1"/>
</dbReference>
<dbReference type="InterPro" id="IPR006530">
    <property type="entry name" value="YD"/>
</dbReference>
<dbReference type="EMBL" id="VFIO01000004">
    <property type="protein sequence ID" value="TWR89040.1"/>
    <property type="molecule type" value="Genomic_DNA"/>
</dbReference>
<dbReference type="Gene3D" id="2.180.10.10">
    <property type="entry name" value="RHS repeat-associated core"/>
    <property type="match status" value="1"/>
</dbReference>
<evidence type="ECO:0000259" key="1">
    <source>
        <dbReference type="Pfam" id="PF20148"/>
    </source>
</evidence>
<feature type="domain" description="DUF6531" evidence="1">
    <location>
        <begin position="459"/>
        <end position="532"/>
    </location>
</feature>
<sequence>MSANTPTGHNSILPDVQTILVQFNDCLVGYRKQTEKRFGGMLDVEQKFSAGDSTITRPVKRRGPSNNYAQCAIDGTLTLVHAFESAHFVPIGNTPVRLTPLRPHPLSGRNKGFEEAIDAPEINTFIDESGRKLLEGCKPNQEYRVTFFPQTSPEQIDRFFNSYQGLLNELGTWLTTQWNTEYLPLWQRYEQASSAGRLWINAEALIEGVIKSLMTLWENINKLLHIVTHPEEHLKRLSAFFSADQLEKLLNGTKESLNPLYLVATDEPLLWAYFSALIAWLRLMPPPILSEIVGLLAGEAGLLAGEAGLLAGEAFINIGVCLILTGGLGLVAKAAITAAITAAVGVSKAAKSTQLLDAFIDMLMRTSKARSTTHTEFSKPILLQGEGVFNSAKKGLVEVTHPESGAVTESIADASLAVRAKPQSYTEIVQVQHVDDVPAQSKNLNDQPAEPADKTCTQGCPVSMVTGEELLTLTDTVLDGVLPFEWTRLYRTSAVESQSSLGFGWSHSLNHRLQEDGDELLWTDHENRQTRFPRPTAQRPAITNSLARAAIYLGEKDGELILAQAGATRRFYHFQDLKLIAISDAYGNRLTITHRDGRLHRIEDKFERALMLRYHNNRLCAVDYQYYDHSREFIERSDEHYAKHRVRLERWTTLHTAVSYTYNDAGQLIGATNALQETEHYRYDADHVIQERQLAGGATFYWEWQHRGKQARCIRHWNNFGQMHARYEWDDAGTVTVHHQDGSRQLYEHDSNARLVSQTDPDGATHQKIYDEQGRLIAEKAPLGAVTEYQYNESGLLTALIPPQDEPTYYSYLDGHVRKIRRG</sequence>
<feature type="non-terminal residue" evidence="2">
    <location>
        <position position="823"/>
    </location>
</feature>
<comment type="caution">
    <text evidence="2">The sequence shown here is derived from an EMBL/GenBank/DDBJ whole genome shotgun (WGS) entry which is preliminary data.</text>
</comment>
<organism evidence="2 3">
    <name type="scientific">Pseudomonas saxonica</name>
    <dbReference type="NCBI Taxonomy" id="2600598"/>
    <lineage>
        <taxon>Bacteria</taxon>
        <taxon>Pseudomonadati</taxon>
        <taxon>Pseudomonadota</taxon>
        <taxon>Gammaproteobacteria</taxon>
        <taxon>Pseudomonadales</taxon>
        <taxon>Pseudomonadaceae</taxon>
        <taxon>Pseudomonas</taxon>
    </lineage>
</organism>
<dbReference type="Proteomes" id="UP000318428">
    <property type="component" value="Unassembled WGS sequence"/>
</dbReference>
<evidence type="ECO:0000313" key="2">
    <source>
        <dbReference type="EMBL" id="TWR89040.1"/>
    </source>
</evidence>
<evidence type="ECO:0000313" key="3">
    <source>
        <dbReference type="Proteomes" id="UP000318428"/>
    </source>
</evidence>
<accession>A0ABY3GGH8</accession>
<dbReference type="InterPro" id="IPR031325">
    <property type="entry name" value="RHS_repeat"/>
</dbReference>
<dbReference type="InterPro" id="IPR050708">
    <property type="entry name" value="T6SS_VgrG/RHS"/>
</dbReference>
<dbReference type="RefSeq" id="WP_146385542.1">
    <property type="nucleotide sequence ID" value="NZ_VFIO01000004.1"/>
</dbReference>
<dbReference type="PANTHER" id="PTHR32305:SF15">
    <property type="entry name" value="PROTEIN RHSA-RELATED"/>
    <property type="match status" value="1"/>
</dbReference>
<reference evidence="2 3" key="1">
    <citation type="submission" date="2019-06" db="EMBL/GenBank/DDBJ databases">
        <title>Pseudomonas bimorpha sp. nov. isolated from bovine raw milk and skim milk concentrate.</title>
        <authorList>
            <person name="Hofmann K."/>
            <person name="Huptas C."/>
            <person name="Doll E."/>
            <person name="Scherer S."/>
            <person name="Wenning M."/>
        </authorList>
    </citation>
    <scope>NUCLEOTIDE SEQUENCE [LARGE SCALE GENOMIC DNA]</scope>
    <source>
        <strain evidence="2 3">DSM 108989</strain>
    </source>
</reference>
<protein>
    <submittedName>
        <fullName evidence="2">RHS repeat protein</fullName>
    </submittedName>
</protein>
<keyword evidence="3" id="KW-1185">Reference proteome</keyword>
<name>A0ABY3GGH8_9PSED</name>
<dbReference type="Pfam" id="PF05593">
    <property type="entry name" value="RHS_repeat"/>
    <property type="match status" value="1"/>
</dbReference>
<dbReference type="InterPro" id="IPR045351">
    <property type="entry name" value="DUF6531"/>
</dbReference>
<dbReference type="NCBIfam" id="TIGR01643">
    <property type="entry name" value="YD_repeat_2x"/>
    <property type="match status" value="3"/>
</dbReference>
<dbReference type="PANTHER" id="PTHR32305">
    <property type="match status" value="1"/>
</dbReference>
<proteinExistence type="predicted"/>
<gene>
    <name evidence="2" type="ORF">FJD38_12295</name>
</gene>